<dbReference type="InterPro" id="IPR013216">
    <property type="entry name" value="Methyltransf_11"/>
</dbReference>
<dbReference type="InterPro" id="IPR029063">
    <property type="entry name" value="SAM-dependent_MTases_sf"/>
</dbReference>
<dbReference type="EMBL" id="BART01032950">
    <property type="protein sequence ID" value="GAH16216.1"/>
    <property type="molecule type" value="Genomic_DNA"/>
</dbReference>
<dbReference type="AlphaFoldDB" id="X1D641"/>
<sequence length="200" mass="23085">MVKLNLGCGLRKMGEGFVNIDNRDEVNPDLVCDITKGLPYKDNEVDEITAIDLLEHLERMEVLALMDEIWRVLKHGGQFKHITPSTDGRGAFQDPHHKSFWNINTWKYYFSDPLYRKLYGTKANFKILHLEDAWIGDKVVHTHCIYEAIKQLAKEVKIMLGCIYNDRRKFEIILKRSFLGSIVIFAQHNPEPATKGLNAA</sequence>
<gene>
    <name evidence="2" type="ORF">S01H4_56788</name>
</gene>
<reference evidence="2" key="1">
    <citation type="journal article" date="2014" name="Front. Microbiol.">
        <title>High frequency of phylogenetically diverse reductive dehalogenase-homologous genes in deep subseafloor sedimentary metagenomes.</title>
        <authorList>
            <person name="Kawai M."/>
            <person name="Futagami T."/>
            <person name="Toyoda A."/>
            <person name="Takaki Y."/>
            <person name="Nishi S."/>
            <person name="Hori S."/>
            <person name="Arai W."/>
            <person name="Tsubouchi T."/>
            <person name="Morono Y."/>
            <person name="Uchiyama I."/>
            <person name="Ito T."/>
            <person name="Fujiyama A."/>
            <person name="Inagaki F."/>
            <person name="Takami H."/>
        </authorList>
    </citation>
    <scope>NUCLEOTIDE SEQUENCE</scope>
    <source>
        <strain evidence="2">Expedition CK06-06</strain>
    </source>
</reference>
<dbReference type="SUPFAM" id="SSF53335">
    <property type="entry name" value="S-adenosyl-L-methionine-dependent methyltransferases"/>
    <property type="match status" value="1"/>
</dbReference>
<organism evidence="2">
    <name type="scientific">marine sediment metagenome</name>
    <dbReference type="NCBI Taxonomy" id="412755"/>
    <lineage>
        <taxon>unclassified sequences</taxon>
        <taxon>metagenomes</taxon>
        <taxon>ecological metagenomes</taxon>
    </lineage>
</organism>
<protein>
    <recommendedName>
        <fullName evidence="1">Methyltransferase type 11 domain-containing protein</fullName>
    </recommendedName>
</protein>
<dbReference type="GO" id="GO:0008757">
    <property type="term" value="F:S-adenosylmethionine-dependent methyltransferase activity"/>
    <property type="evidence" value="ECO:0007669"/>
    <property type="project" value="InterPro"/>
</dbReference>
<proteinExistence type="predicted"/>
<accession>X1D641</accession>
<evidence type="ECO:0000259" key="1">
    <source>
        <dbReference type="Pfam" id="PF08241"/>
    </source>
</evidence>
<dbReference type="Gene3D" id="3.40.50.150">
    <property type="entry name" value="Vaccinia Virus protein VP39"/>
    <property type="match status" value="1"/>
</dbReference>
<comment type="caution">
    <text evidence="2">The sequence shown here is derived from an EMBL/GenBank/DDBJ whole genome shotgun (WGS) entry which is preliminary data.</text>
</comment>
<dbReference type="Pfam" id="PF08241">
    <property type="entry name" value="Methyltransf_11"/>
    <property type="match status" value="1"/>
</dbReference>
<name>X1D641_9ZZZZ</name>
<feature type="domain" description="Methyltransferase type 11" evidence="1">
    <location>
        <begin position="29"/>
        <end position="79"/>
    </location>
</feature>
<evidence type="ECO:0000313" key="2">
    <source>
        <dbReference type="EMBL" id="GAH16216.1"/>
    </source>
</evidence>